<name>A0A9D4DJK0_DREPO</name>
<organism evidence="1 2">
    <name type="scientific">Dreissena polymorpha</name>
    <name type="common">Zebra mussel</name>
    <name type="synonym">Mytilus polymorpha</name>
    <dbReference type="NCBI Taxonomy" id="45954"/>
    <lineage>
        <taxon>Eukaryota</taxon>
        <taxon>Metazoa</taxon>
        <taxon>Spiralia</taxon>
        <taxon>Lophotrochozoa</taxon>
        <taxon>Mollusca</taxon>
        <taxon>Bivalvia</taxon>
        <taxon>Autobranchia</taxon>
        <taxon>Heteroconchia</taxon>
        <taxon>Euheterodonta</taxon>
        <taxon>Imparidentia</taxon>
        <taxon>Neoheterodontei</taxon>
        <taxon>Myida</taxon>
        <taxon>Dreissenoidea</taxon>
        <taxon>Dreissenidae</taxon>
        <taxon>Dreissena</taxon>
    </lineage>
</organism>
<comment type="caution">
    <text evidence="1">The sequence shown here is derived from an EMBL/GenBank/DDBJ whole genome shotgun (WGS) entry which is preliminary data.</text>
</comment>
<protein>
    <submittedName>
        <fullName evidence="1">Uncharacterized protein</fullName>
    </submittedName>
</protein>
<evidence type="ECO:0000313" key="2">
    <source>
        <dbReference type="Proteomes" id="UP000828390"/>
    </source>
</evidence>
<gene>
    <name evidence="1" type="ORF">DPMN_183750</name>
</gene>
<dbReference type="EMBL" id="JAIWYP010000010">
    <property type="protein sequence ID" value="KAH3749257.1"/>
    <property type="molecule type" value="Genomic_DNA"/>
</dbReference>
<reference evidence="1" key="1">
    <citation type="journal article" date="2019" name="bioRxiv">
        <title>The Genome of the Zebra Mussel, Dreissena polymorpha: A Resource for Invasive Species Research.</title>
        <authorList>
            <person name="McCartney M.A."/>
            <person name="Auch B."/>
            <person name="Kono T."/>
            <person name="Mallez S."/>
            <person name="Zhang Y."/>
            <person name="Obille A."/>
            <person name="Becker A."/>
            <person name="Abrahante J.E."/>
            <person name="Garbe J."/>
            <person name="Badalamenti J.P."/>
            <person name="Herman A."/>
            <person name="Mangelson H."/>
            <person name="Liachko I."/>
            <person name="Sullivan S."/>
            <person name="Sone E.D."/>
            <person name="Koren S."/>
            <person name="Silverstein K.A.T."/>
            <person name="Beckman K.B."/>
            <person name="Gohl D.M."/>
        </authorList>
    </citation>
    <scope>NUCLEOTIDE SEQUENCE</scope>
    <source>
        <strain evidence="1">Duluth1</strain>
        <tissue evidence="1">Whole animal</tissue>
    </source>
</reference>
<accession>A0A9D4DJK0</accession>
<evidence type="ECO:0000313" key="1">
    <source>
        <dbReference type="EMBL" id="KAH3749257.1"/>
    </source>
</evidence>
<proteinExistence type="predicted"/>
<reference evidence="1" key="2">
    <citation type="submission" date="2020-11" db="EMBL/GenBank/DDBJ databases">
        <authorList>
            <person name="McCartney M.A."/>
            <person name="Auch B."/>
            <person name="Kono T."/>
            <person name="Mallez S."/>
            <person name="Becker A."/>
            <person name="Gohl D.M."/>
            <person name="Silverstein K.A.T."/>
            <person name="Koren S."/>
            <person name="Bechman K.B."/>
            <person name="Herman A."/>
            <person name="Abrahante J.E."/>
            <person name="Garbe J."/>
        </authorList>
    </citation>
    <scope>NUCLEOTIDE SEQUENCE</scope>
    <source>
        <strain evidence="1">Duluth1</strain>
        <tissue evidence="1">Whole animal</tissue>
    </source>
</reference>
<keyword evidence="2" id="KW-1185">Reference proteome</keyword>
<dbReference type="Proteomes" id="UP000828390">
    <property type="component" value="Unassembled WGS sequence"/>
</dbReference>
<dbReference type="AlphaFoldDB" id="A0A9D4DJK0"/>
<sequence length="75" mass="8419">MQQPEAYLKKNSLQVKVAITFQPYSDIVQYLSKLSGLGTIEHSTTTLMVQDNPNKKIIVQGQSLHNVKISNDSEE</sequence>